<feature type="domain" description="Cupin type-2" evidence="1">
    <location>
        <begin position="31"/>
        <end position="83"/>
    </location>
</feature>
<dbReference type="InterPro" id="IPR014710">
    <property type="entry name" value="RmlC-like_jellyroll"/>
</dbReference>
<dbReference type="OrthoDB" id="122936at2"/>
<name>A0A2M8WQY1_9MICO</name>
<dbReference type="Pfam" id="PF07883">
    <property type="entry name" value="Cupin_2"/>
    <property type="match status" value="1"/>
</dbReference>
<dbReference type="InterPro" id="IPR013096">
    <property type="entry name" value="Cupin_2"/>
</dbReference>
<evidence type="ECO:0000313" key="3">
    <source>
        <dbReference type="Proteomes" id="UP000231586"/>
    </source>
</evidence>
<dbReference type="InterPro" id="IPR011051">
    <property type="entry name" value="RmlC_Cupin_sf"/>
</dbReference>
<dbReference type="RefSeq" id="WP_100350042.1">
    <property type="nucleotide sequence ID" value="NZ_PGTZ01000008.1"/>
</dbReference>
<gene>
    <name evidence="2" type="ORF">CLV34_1896</name>
</gene>
<dbReference type="AlphaFoldDB" id="A0A2M8WQY1"/>
<evidence type="ECO:0000313" key="2">
    <source>
        <dbReference type="EMBL" id="PJI93327.1"/>
    </source>
</evidence>
<evidence type="ECO:0000259" key="1">
    <source>
        <dbReference type="Pfam" id="PF07883"/>
    </source>
</evidence>
<sequence length="113" mass="11693">MTEAPLPVTRAVVQDVVLDAPVHIARIETRRITMAPGVVGGRHTHNGHVVGVVESGSVTFQVAGAPAVVLGAGDVFHEPAGTVIERWDAGPEGVVFVGHFPVPAGADPELRPL</sequence>
<dbReference type="Gene3D" id="2.60.120.10">
    <property type="entry name" value="Jelly Rolls"/>
    <property type="match status" value="1"/>
</dbReference>
<comment type="caution">
    <text evidence="2">The sequence shown here is derived from an EMBL/GenBank/DDBJ whole genome shotgun (WGS) entry which is preliminary data.</text>
</comment>
<dbReference type="EMBL" id="PGTZ01000008">
    <property type="protein sequence ID" value="PJI93327.1"/>
    <property type="molecule type" value="Genomic_DNA"/>
</dbReference>
<protein>
    <submittedName>
        <fullName evidence="2">Cupin domain-containing protein</fullName>
    </submittedName>
</protein>
<proteinExistence type="predicted"/>
<keyword evidence="3" id="KW-1185">Reference proteome</keyword>
<organism evidence="2 3">
    <name type="scientific">Luteimicrobium subarcticum</name>
    <dbReference type="NCBI Taxonomy" id="620910"/>
    <lineage>
        <taxon>Bacteria</taxon>
        <taxon>Bacillati</taxon>
        <taxon>Actinomycetota</taxon>
        <taxon>Actinomycetes</taxon>
        <taxon>Micrococcales</taxon>
        <taxon>Luteimicrobium</taxon>
    </lineage>
</organism>
<accession>A0A2M8WQY1</accession>
<dbReference type="Proteomes" id="UP000231586">
    <property type="component" value="Unassembled WGS sequence"/>
</dbReference>
<dbReference type="SUPFAM" id="SSF51182">
    <property type="entry name" value="RmlC-like cupins"/>
    <property type="match status" value="1"/>
</dbReference>
<reference evidence="2 3" key="1">
    <citation type="submission" date="2017-11" db="EMBL/GenBank/DDBJ databases">
        <title>Genomic Encyclopedia of Archaeal and Bacterial Type Strains, Phase II (KMG-II): From Individual Species to Whole Genera.</title>
        <authorList>
            <person name="Goeker M."/>
        </authorList>
    </citation>
    <scope>NUCLEOTIDE SEQUENCE [LARGE SCALE GENOMIC DNA]</scope>
    <source>
        <strain evidence="2 3">DSM 22413</strain>
    </source>
</reference>